<dbReference type="NCBIfam" id="TIGR02246">
    <property type="entry name" value="SgcJ/EcaC family oxidoreductase"/>
    <property type="match status" value="1"/>
</dbReference>
<dbReference type="InterPro" id="IPR027843">
    <property type="entry name" value="DUF4440"/>
</dbReference>
<dbReference type="RefSeq" id="WP_367854668.1">
    <property type="nucleotide sequence ID" value="NZ_JBFOHK010000003.1"/>
</dbReference>
<dbReference type="InterPro" id="IPR032710">
    <property type="entry name" value="NTF2-like_dom_sf"/>
</dbReference>
<proteinExistence type="predicted"/>
<feature type="chain" id="PRO_5045847283" evidence="1">
    <location>
        <begin position="28"/>
        <end position="159"/>
    </location>
</feature>
<evidence type="ECO:0000313" key="4">
    <source>
        <dbReference type="Proteomes" id="UP001556220"/>
    </source>
</evidence>
<dbReference type="EMBL" id="JBFOHK010000003">
    <property type="protein sequence ID" value="MEW9572601.1"/>
    <property type="molecule type" value="Genomic_DNA"/>
</dbReference>
<feature type="domain" description="DUF4440" evidence="2">
    <location>
        <begin position="38"/>
        <end position="153"/>
    </location>
</feature>
<reference evidence="3 4" key="1">
    <citation type="submission" date="2024-06" db="EMBL/GenBank/DDBJ databases">
        <authorList>
            <person name="Woo H."/>
        </authorList>
    </citation>
    <scope>NUCLEOTIDE SEQUENCE [LARGE SCALE GENOMIC DNA]</scope>
    <source>
        <strain evidence="3 4">Si-c</strain>
    </source>
</reference>
<keyword evidence="1" id="KW-0732">Signal</keyword>
<evidence type="ECO:0000256" key="1">
    <source>
        <dbReference type="SAM" id="SignalP"/>
    </source>
</evidence>
<dbReference type="InterPro" id="IPR011944">
    <property type="entry name" value="Steroid_delta5-4_isomerase"/>
</dbReference>
<feature type="signal peptide" evidence="1">
    <location>
        <begin position="1"/>
        <end position="27"/>
    </location>
</feature>
<dbReference type="Pfam" id="PF14534">
    <property type="entry name" value="DUF4440"/>
    <property type="match status" value="1"/>
</dbReference>
<organism evidence="3 4">
    <name type="scientific">Rhodanobacter lycopersici</name>
    <dbReference type="NCBI Taxonomy" id="3162487"/>
    <lineage>
        <taxon>Bacteria</taxon>
        <taxon>Pseudomonadati</taxon>
        <taxon>Pseudomonadota</taxon>
        <taxon>Gammaproteobacteria</taxon>
        <taxon>Lysobacterales</taxon>
        <taxon>Rhodanobacteraceae</taxon>
        <taxon>Rhodanobacter</taxon>
    </lineage>
</organism>
<dbReference type="Gene3D" id="3.10.450.50">
    <property type="match status" value="1"/>
</dbReference>
<accession>A0ABV3QHL6</accession>
<sequence>MTRKVFSIGLAFLLAMAGLGNIGAARAAATGSDVAAIDQVMDQAQAAWNRGDVVGFMHCYKDAPDTTFVGSSVRKGYQAVLAGYRKAYANKAQMGQLTFSALDVRLLPGSGGEVRYAIMTGHYHLDRNAHGEASKDDGVFSLVWEKTQGGWKIILDHSN</sequence>
<dbReference type="SUPFAM" id="SSF54427">
    <property type="entry name" value="NTF2-like"/>
    <property type="match status" value="1"/>
</dbReference>
<name>A0ABV3QHL6_9GAMM</name>
<dbReference type="Proteomes" id="UP001556220">
    <property type="component" value="Unassembled WGS sequence"/>
</dbReference>
<comment type="caution">
    <text evidence="3">The sequence shown here is derived from an EMBL/GenBank/DDBJ whole genome shotgun (WGS) entry which is preliminary data.</text>
</comment>
<evidence type="ECO:0000259" key="2">
    <source>
        <dbReference type="Pfam" id="PF14534"/>
    </source>
</evidence>
<evidence type="ECO:0000313" key="3">
    <source>
        <dbReference type="EMBL" id="MEW9572601.1"/>
    </source>
</evidence>
<keyword evidence="4" id="KW-1185">Reference proteome</keyword>
<protein>
    <submittedName>
        <fullName evidence="3">SgcJ/EcaC family oxidoreductase</fullName>
    </submittedName>
</protein>
<gene>
    <name evidence="3" type="ORF">ABQJ54_12650</name>
</gene>